<feature type="compositionally biased region" description="Polar residues" evidence="2">
    <location>
        <begin position="249"/>
        <end position="260"/>
    </location>
</feature>
<gene>
    <name evidence="5" type="primary">ITSN1_1</name>
    <name evidence="5" type="ORF">FJT64_020056</name>
</gene>
<reference evidence="5 6" key="1">
    <citation type="submission" date="2019-07" db="EMBL/GenBank/DDBJ databases">
        <title>Draft genome assembly of a fouling barnacle, Amphibalanus amphitrite (Darwin, 1854): The first reference genome for Thecostraca.</title>
        <authorList>
            <person name="Kim W."/>
        </authorList>
    </citation>
    <scope>NUCLEOTIDE SEQUENCE [LARGE SCALE GENOMIC DNA]</scope>
    <source>
        <strain evidence="5">SNU_AA5</strain>
        <tissue evidence="5">Soma without cirri and trophi</tissue>
    </source>
</reference>
<dbReference type="OrthoDB" id="207120at2759"/>
<dbReference type="InterPro" id="IPR002048">
    <property type="entry name" value="EF_hand_dom"/>
</dbReference>
<name>A0A6A4WYG5_AMPAM</name>
<evidence type="ECO:0000313" key="6">
    <source>
        <dbReference type="Proteomes" id="UP000440578"/>
    </source>
</evidence>
<dbReference type="CDD" id="cd00052">
    <property type="entry name" value="EH"/>
    <property type="match status" value="2"/>
</dbReference>
<dbReference type="InterPro" id="IPR011992">
    <property type="entry name" value="EF-hand-dom_pair"/>
</dbReference>
<dbReference type="GO" id="GO:0060090">
    <property type="term" value="F:molecular adaptor activity"/>
    <property type="evidence" value="ECO:0007669"/>
    <property type="project" value="TreeGrafter"/>
</dbReference>
<dbReference type="SMART" id="SM00027">
    <property type="entry name" value="EH"/>
    <property type="match status" value="2"/>
</dbReference>
<dbReference type="GO" id="GO:0097708">
    <property type="term" value="C:intracellular vesicle"/>
    <property type="evidence" value="ECO:0007669"/>
    <property type="project" value="TreeGrafter"/>
</dbReference>
<dbReference type="PROSITE" id="PS50222">
    <property type="entry name" value="EF_HAND_2"/>
    <property type="match status" value="2"/>
</dbReference>
<feature type="region of interest" description="Disordered" evidence="2">
    <location>
        <begin position="678"/>
        <end position="738"/>
    </location>
</feature>
<organism evidence="5 6">
    <name type="scientific">Amphibalanus amphitrite</name>
    <name type="common">Striped barnacle</name>
    <name type="synonym">Balanus amphitrite</name>
    <dbReference type="NCBI Taxonomy" id="1232801"/>
    <lineage>
        <taxon>Eukaryota</taxon>
        <taxon>Metazoa</taxon>
        <taxon>Ecdysozoa</taxon>
        <taxon>Arthropoda</taxon>
        <taxon>Crustacea</taxon>
        <taxon>Multicrustacea</taxon>
        <taxon>Cirripedia</taxon>
        <taxon>Thoracica</taxon>
        <taxon>Thoracicalcarea</taxon>
        <taxon>Balanomorpha</taxon>
        <taxon>Balanoidea</taxon>
        <taxon>Balanidae</taxon>
        <taxon>Amphibalaninae</taxon>
        <taxon>Amphibalanus</taxon>
    </lineage>
</organism>
<dbReference type="InterPro" id="IPR018247">
    <property type="entry name" value="EF_Hand_1_Ca_BS"/>
</dbReference>
<feature type="domain" description="EF-hand" evidence="4">
    <location>
        <begin position="305"/>
        <end position="340"/>
    </location>
</feature>
<accession>A0A6A4WYG5</accession>
<dbReference type="PROSITE" id="PS50031">
    <property type="entry name" value="EH"/>
    <property type="match status" value="2"/>
</dbReference>
<feature type="region of interest" description="Disordered" evidence="2">
    <location>
        <begin position="246"/>
        <end position="265"/>
    </location>
</feature>
<dbReference type="GO" id="GO:0005509">
    <property type="term" value="F:calcium ion binding"/>
    <property type="evidence" value="ECO:0007669"/>
    <property type="project" value="InterPro"/>
</dbReference>
<comment type="caution">
    <text evidence="5">The sequence shown here is derived from an EMBL/GenBank/DDBJ whole genome shotgun (WGS) entry which is preliminary data.</text>
</comment>
<dbReference type="SUPFAM" id="SSF47473">
    <property type="entry name" value="EF-hand"/>
    <property type="match status" value="2"/>
</dbReference>
<dbReference type="PROSITE" id="PS00018">
    <property type="entry name" value="EF_HAND_1"/>
    <property type="match status" value="2"/>
</dbReference>
<protein>
    <submittedName>
        <fullName evidence="5">Intersectin-1</fullName>
    </submittedName>
</protein>
<dbReference type="SMART" id="SM00054">
    <property type="entry name" value="EFh"/>
    <property type="match status" value="2"/>
</dbReference>
<dbReference type="PANTHER" id="PTHR11216:SF170">
    <property type="entry name" value="DYNAMIN ASSOCIATED PROTEIN 160, ISOFORM D"/>
    <property type="match status" value="1"/>
</dbReference>
<feature type="domain" description="EH" evidence="3">
    <location>
        <begin position="22"/>
        <end position="104"/>
    </location>
</feature>
<evidence type="ECO:0000313" key="5">
    <source>
        <dbReference type="EMBL" id="KAF0308740.1"/>
    </source>
</evidence>
<dbReference type="GO" id="GO:0042734">
    <property type="term" value="C:presynaptic membrane"/>
    <property type="evidence" value="ECO:0007669"/>
    <property type="project" value="TreeGrafter"/>
</dbReference>
<dbReference type="GO" id="GO:0005737">
    <property type="term" value="C:cytoplasm"/>
    <property type="evidence" value="ECO:0007669"/>
    <property type="project" value="TreeGrafter"/>
</dbReference>
<feature type="domain" description="EH" evidence="3">
    <location>
        <begin position="272"/>
        <end position="361"/>
    </location>
</feature>
<feature type="region of interest" description="Disordered" evidence="2">
    <location>
        <begin position="480"/>
        <end position="500"/>
    </location>
</feature>
<feature type="compositionally biased region" description="Basic and acidic residues" evidence="2">
    <location>
        <begin position="389"/>
        <end position="441"/>
    </location>
</feature>
<keyword evidence="6" id="KW-1185">Reference proteome</keyword>
<keyword evidence="1" id="KW-0106">Calcium</keyword>
<dbReference type="Gene3D" id="1.10.238.10">
    <property type="entry name" value="EF-hand"/>
    <property type="match status" value="2"/>
</dbReference>
<feature type="domain" description="EF-hand" evidence="4">
    <location>
        <begin position="55"/>
        <end position="90"/>
    </location>
</feature>
<evidence type="ECO:0000256" key="2">
    <source>
        <dbReference type="SAM" id="MobiDB-lite"/>
    </source>
</evidence>
<evidence type="ECO:0000259" key="4">
    <source>
        <dbReference type="PROSITE" id="PS50222"/>
    </source>
</evidence>
<dbReference type="FunFam" id="1.10.238.10:FF:000055">
    <property type="entry name" value="Intersectin-1 isoform 1"/>
    <property type="match status" value="1"/>
</dbReference>
<dbReference type="InterPro" id="IPR000261">
    <property type="entry name" value="EH_dom"/>
</dbReference>
<dbReference type="Pfam" id="PF12763">
    <property type="entry name" value="EH"/>
    <property type="match status" value="2"/>
</dbReference>
<dbReference type="AlphaFoldDB" id="A0A6A4WYG5"/>
<evidence type="ECO:0000259" key="3">
    <source>
        <dbReference type="PROSITE" id="PS50031"/>
    </source>
</evidence>
<dbReference type="Proteomes" id="UP000440578">
    <property type="component" value="Unassembled WGS sequence"/>
</dbReference>
<dbReference type="EMBL" id="VIIS01000466">
    <property type="protein sequence ID" value="KAF0308740.1"/>
    <property type="molecule type" value="Genomic_DNA"/>
</dbReference>
<dbReference type="Gene3D" id="1.10.287.1490">
    <property type="match status" value="1"/>
</dbReference>
<dbReference type="PANTHER" id="PTHR11216">
    <property type="entry name" value="EH DOMAIN"/>
    <property type="match status" value="1"/>
</dbReference>
<evidence type="ECO:0000256" key="1">
    <source>
        <dbReference type="ARBA" id="ARBA00022837"/>
    </source>
</evidence>
<dbReference type="GO" id="GO:0150007">
    <property type="term" value="P:clathrin-dependent synaptic vesicle endocytosis"/>
    <property type="evidence" value="ECO:0007669"/>
    <property type="project" value="TreeGrafter"/>
</dbReference>
<feature type="region of interest" description="Disordered" evidence="2">
    <location>
        <begin position="366"/>
        <end position="441"/>
    </location>
</feature>
<sequence length="738" mass="80654">MLPTVPNIRRPIMDPWVVTPAERAKHDQQFTNLGPSPAGLVTGDQAKGFLLQSHLPPAVLGKIWGLADHNADGKMNRDEFSVACKLITNKLKGFEVPATLPPALRALLSPASGTPPPAGIVSPPQMTPAGLGQPLIPGVGMSQPPVPSAGLGQPLVPSAGLGQPLAPAGGLGQPLVPAGGLGQPLVPAGGLGQPLVPAGGLGQPLVPAGGGLPGQMGVTAPLVATGPVAVQSAAPVAAAAPLAARSRSDSVASQDSTQSGAAAGDWAVPQASRLKYTQTFNQHDRTKSGYLSGPQARNILVQSGLPNNVLAQIWSLCDVDQDGRLSCDEFVLALHLCERTRLGDKLSNTLPPELVPPSFRRVARSRTISTGSQPGDAEPVLSPSQQASFEDRRRENYNKGQAELERRRKVLEDQQRREQEERARKEREEQERLERARLEQEQRRREELERQLERQRELEQQQQEARRRELETREAARRELERKRQEEWENQKRQELESQRQRQQETVLRLKAQNTQLMVQLSSASDRVKELTQNISDTRAGVTDVKSTIDGMRATRDSHMAQLTALKAQLREQNNRLLQVNQERAKLEARNKLNDANNPVQAGLESVAMNYDSKRHIIEQLRRRLEAAQDQCSEKESELEGRLHDLKEAKDVLNSLVASCQEVNTQLELKRQAVLQRRQGQLRTPDAAPAPATGESRALSGPTDVCLQPVRAPPWHPDRGTGRPRRGSTGPLPARPTL</sequence>
<proteinExistence type="predicted"/>